<evidence type="ECO:0000313" key="1">
    <source>
        <dbReference type="EMBL" id="OGD40225.1"/>
    </source>
</evidence>
<name>A0A1F5CBL6_9BACT</name>
<dbReference type="SUPFAM" id="SSF143100">
    <property type="entry name" value="TTHA1013/TTHA0281-like"/>
    <property type="match status" value="1"/>
</dbReference>
<dbReference type="InterPro" id="IPR035069">
    <property type="entry name" value="TTHA1013/TTHA0281-like"/>
</dbReference>
<sequence>MTKREFTAVYQKRGSRYIAWVEEVPGANTQGKTKREAKENLEEALVLILESNRKILSGSRRRTIFREPIHVALPAR</sequence>
<dbReference type="PANTHER" id="PTHR34504:SF4">
    <property type="entry name" value="ANTITOXIN HICB"/>
    <property type="match status" value="1"/>
</dbReference>
<protein>
    <recommendedName>
        <fullName evidence="3">HicB family protein</fullName>
    </recommendedName>
</protein>
<organism evidence="1 2">
    <name type="scientific">Candidatus Azambacteria bacterium RIFCSPLOWO2_02_FULL_44_14</name>
    <dbReference type="NCBI Taxonomy" id="1797306"/>
    <lineage>
        <taxon>Bacteria</taxon>
        <taxon>Candidatus Azamiibacteriota</taxon>
    </lineage>
</organism>
<reference evidence="1 2" key="1">
    <citation type="journal article" date="2016" name="Nat. Commun.">
        <title>Thousands of microbial genomes shed light on interconnected biogeochemical processes in an aquifer system.</title>
        <authorList>
            <person name="Anantharaman K."/>
            <person name="Brown C.T."/>
            <person name="Hug L.A."/>
            <person name="Sharon I."/>
            <person name="Castelle C.J."/>
            <person name="Probst A.J."/>
            <person name="Thomas B.C."/>
            <person name="Singh A."/>
            <person name="Wilkins M.J."/>
            <person name="Karaoz U."/>
            <person name="Brodie E.L."/>
            <person name="Williams K.H."/>
            <person name="Hubbard S.S."/>
            <person name="Banfield J.F."/>
        </authorList>
    </citation>
    <scope>NUCLEOTIDE SEQUENCE [LARGE SCALE GENOMIC DNA]</scope>
</reference>
<evidence type="ECO:0000313" key="2">
    <source>
        <dbReference type="Proteomes" id="UP000177197"/>
    </source>
</evidence>
<gene>
    <name evidence="1" type="ORF">A3I30_02575</name>
</gene>
<comment type="caution">
    <text evidence="1">The sequence shown here is derived from an EMBL/GenBank/DDBJ whole genome shotgun (WGS) entry which is preliminary data.</text>
</comment>
<dbReference type="AlphaFoldDB" id="A0A1F5CBL6"/>
<dbReference type="EMBL" id="MEYV01000011">
    <property type="protein sequence ID" value="OGD40225.1"/>
    <property type="molecule type" value="Genomic_DNA"/>
</dbReference>
<proteinExistence type="predicted"/>
<dbReference type="Proteomes" id="UP000177197">
    <property type="component" value="Unassembled WGS sequence"/>
</dbReference>
<dbReference type="PANTHER" id="PTHR34504">
    <property type="entry name" value="ANTITOXIN HICB"/>
    <property type="match status" value="1"/>
</dbReference>
<evidence type="ECO:0008006" key="3">
    <source>
        <dbReference type="Google" id="ProtNLM"/>
    </source>
</evidence>
<accession>A0A1F5CBL6</accession>
<dbReference type="Gene3D" id="3.30.160.250">
    <property type="match status" value="1"/>
</dbReference>
<dbReference type="InterPro" id="IPR051404">
    <property type="entry name" value="TA_system_antitoxin"/>
</dbReference>